<sequence length="1138" mass="128938">MKPIELTLQGLNSFRNRQRIDFEQLCADGIFGIFGPTGSGKSTILDAMTLALYGTVERASNHTQGILNQLEDQLSVSFTFELNGDTVERYRAERAYKRTKEGGLRMSSCRLFQIGPDGSRTVLADKERDVTGKIQEILGLTHDDFTRAVVLPQGKFSEFLKLRGIERRQMLQRIFHLEQYGDVLTLRLRNHAASVQQRLAVIAEKEAVLGDASSEHVRALREENIKIHHKLTETGKQLDLEEKRQEEIRNIFDLQNELAMKKRQLQTLIREKSAIEEEKKRLTKSDAAEKIIPYLETLEASEREQADSEQEMKNASARLEAARTAEQTEKKAFIQARKALETREPLLIEKKKVLIQGISVKKQFDQAKKDAEAASEKIRVLSEKVSRLNKLSDEEARKRDRLTSMIRQLEQRLQEHTVTSGLRQQVDQAQNAKKDADSLRTQIDEKRIKWKMKEKDHQSLRVQADQQQSKLKRLTEKGKEWFAHCMHVYNRLSDLSSKIKILKNDFLAKKEEAVSEKDEAYRQTLAHNLAGGLQEGAPCPVCGALHHPAPAAAADSGEGPSDQTIQSWQDAANTLMQQDQDIRILLANLEQAVRTASALLPGMGAGSVQSEKITGADQWPEERIGKDAPAENLTGETEASVRAGRQDVLEITGRLDHLKTRVQTLLQEKAATASSLNFVEKEQKDIAQSAEKLKEKMEQIRENWPAEWPPVDQLKQVADKIRESDSQSENIQNQLNSLREKYNQTLDQLQDLQQQKAKQEAEWNGLKGTADARRHTESQCKNELRSLGLAEDASIEEDLKATEVLIQKLKADQNACNESWQRALDLFHIEDKRMNGASDHLTRVRASRERAVKVWKEKVSSSEFTSREDVRTALMNERENKRITEKVARYEKETGAVSSSLLTLEQKLSGRSATKEQVEKAQEDCNLLKEKSQALSEQYGACVKELSDVEGKHDLFISLEKERKQRQKSADQLDKLQRVFRGNAFVSFVAKEQLQQVCYAASKRLGQLTRNRYALEVDDAGSFIVRDDGNGGLRRPVSSLSGGETFLTSLSLALSLSEQIQLRGKVPLQFFFLDEGFGTLDPNLLDTVVTALERLHMHRLSIGVISHVPEMRERLPRRLIVEPAQPSGKGSRVHMELL</sequence>
<dbReference type="PANTHER" id="PTHR32114">
    <property type="entry name" value="ABC TRANSPORTER ABCH.3"/>
    <property type="match status" value="1"/>
</dbReference>
<keyword evidence="4" id="KW-0175">Coiled coil</keyword>
<feature type="coiled-coil region" evidence="4">
    <location>
        <begin position="873"/>
        <end position="979"/>
    </location>
</feature>
<gene>
    <name evidence="5" type="ORF">ABNN70_08820</name>
</gene>
<dbReference type="Gene3D" id="3.40.50.300">
    <property type="entry name" value="P-loop containing nucleotide triphosphate hydrolases"/>
    <property type="match status" value="2"/>
</dbReference>
<name>A0AAU8IC94_9BACL</name>
<evidence type="ECO:0000256" key="1">
    <source>
        <dbReference type="ARBA" id="ARBA00006930"/>
    </source>
</evidence>
<evidence type="ECO:0000256" key="4">
    <source>
        <dbReference type="SAM" id="Coils"/>
    </source>
</evidence>
<accession>A0AAU8IC94</accession>
<dbReference type="PANTHER" id="PTHR32114:SF2">
    <property type="entry name" value="ABC TRANSPORTER ABCH.3"/>
    <property type="match status" value="1"/>
</dbReference>
<evidence type="ECO:0000313" key="5">
    <source>
        <dbReference type="EMBL" id="XCJ15826.1"/>
    </source>
</evidence>
<dbReference type="InterPro" id="IPR027417">
    <property type="entry name" value="P-loop_NTPase"/>
</dbReference>
<dbReference type="SUPFAM" id="SSF52540">
    <property type="entry name" value="P-loop containing nucleoside triphosphate hydrolases"/>
    <property type="match status" value="2"/>
</dbReference>
<feature type="coiled-coil region" evidence="4">
    <location>
        <begin position="237"/>
        <end position="325"/>
    </location>
</feature>
<dbReference type="Pfam" id="PF13558">
    <property type="entry name" value="SbcC_Walker_B"/>
    <property type="match status" value="1"/>
</dbReference>
<evidence type="ECO:0000256" key="3">
    <source>
        <dbReference type="ARBA" id="ARBA00013368"/>
    </source>
</evidence>
<proteinExistence type="inferred from homology"/>
<comment type="similarity">
    <text evidence="1">Belongs to the SMC family. SbcC subfamily.</text>
</comment>
<dbReference type="Pfam" id="PF13555">
    <property type="entry name" value="AAA_29"/>
    <property type="match status" value="1"/>
</dbReference>
<dbReference type="EMBL" id="CP159510">
    <property type="protein sequence ID" value="XCJ15826.1"/>
    <property type="molecule type" value="Genomic_DNA"/>
</dbReference>
<dbReference type="AlphaFoldDB" id="A0AAU8IC94"/>
<feature type="coiled-coil region" evidence="4">
    <location>
        <begin position="364"/>
        <end position="477"/>
    </location>
</feature>
<feature type="coiled-coil region" evidence="4">
    <location>
        <begin position="676"/>
        <end position="769"/>
    </location>
</feature>
<reference evidence="5" key="1">
    <citation type="submission" date="2024-06" db="EMBL/GenBank/DDBJ databases">
        <authorList>
            <person name="Fan A."/>
            <person name="Zhang F.Y."/>
            <person name="Zhang L."/>
        </authorList>
    </citation>
    <scope>NUCLEOTIDE SEQUENCE</scope>
    <source>
        <strain evidence="5">Y61</strain>
    </source>
</reference>
<dbReference type="RefSeq" id="WP_353947579.1">
    <property type="nucleotide sequence ID" value="NZ_CP159510.1"/>
</dbReference>
<protein>
    <recommendedName>
        <fullName evidence="3">Nuclease SbcCD subunit C</fullName>
    </recommendedName>
</protein>
<comment type="subunit">
    <text evidence="2">Heterodimer of SbcC and SbcD.</text>
</comment>
<organism evidence="5">
    <name type="scientific">Sporolactobacillus sp. Y61</name>
    <dbReference type="NCBI Taxonomy" id="3160863"/>
    <lineage>
        <taxon>Bacteria</taxon>
        <taxon>Bacillati</taxon>
        <taxon>Bacillota</taxon>
        <taxon>Bacilli</taxon>
        <taxon>Bacillales</taxon>
        <taxon>Sporolactobacillaceae</taxon>
        <taxon>Sporolactobacillus</taxon>
    </lineage>
</organism>
<evidence type="ECO:0000256" key="2">
    <source>
        <dbReference type="ARBA" id="ARBA00011322"/>
    </source>
</evidence>